<evidence type="ECO:0000256" key="1">
    <source>
        <dbReference type="SAM" id="MobiDB-lite"/>
    </source>
</evidence>
<reference evidence="4" key="1">
    <citation type="journal article" date="2017" name="Genome Biol.">
        <title>Comparative genomics reveals high biological diversity and specific adaptations in the industrially and medically important fungal genus Aspergillus.</title>
        <authorList>
            <person name="de Vries R.P."/>
            <person name="Riley R."/>
            <person name="Wiebenga A."/>
            <person name="Aguilar-Osorio G."/>
            <person name="Amillis S."/>
            <person name="Uchima C.A."/>
            <person name="Anderluh G."/>
            <person name="Asadollahi M."/>
            <person name="Askin M."/>
            <person name="Barry K."/>
            <person name="Battaglia E."/>
            <person name="Bayram O."/>
            <person name="Benocci T."/>
            <person name="Braus-Stromeyer S.A."/>
            <person name="Caldana C."/>
            <person name="Canovas D."/>
            <person name="Cerqueira G.C."/>
            <person name="Chen F."/>
            <person name="Chen W."/>
            <person name="Choi C."/>
            <person name="Clum A."/>
            <person name="Dos Santos R.A."/>
            <person name="Damasio A.R."/>
            <person name="Diallinas G."/>
            <person name="Emri T."/>
            <person name="Fekete E."/>
            <person name="Flipphi M."/>
            <person name="Freyberg S."/>
            <person name="Gallo A."/>
            <person name="Gournas C."/>
            <person name="Habgood R."/>
            <person name="Hainaut M."/>
            <person name="Harispe M.L."/>
            <person name="Henrissat B."/>
            <person name="Hilden K.S."/>
            <person name="Hope R."/>
            <person name="Hossain A."/>
            <person name="Karabika E."/>
            <person name="Karaffa L."/>
            <person name="Karanyi Z."/>
            <person name="Krasevec N."/>
            <person name="Kuo A."/>
            <person name="Kusch H."/>
            <person name="LaButti K."/>
            <person name="Lagendijk E.L."/>
            <person name="Lapidus A."/>
            <person name="Levasseur A."/>
            <person name="Lindquist E."/>
            <person name="Lipzen A."/>
            <person name="Logrieco A.F."/>
            <person name="MacCabe A."/>
            <person name="Maekelae M.R."/>
            <person name="Malavazi I."/>
            <person name="Melin P."/>
            <person name="Meyer V."/>
            <person name="Mielnichuk N."/>
            <person name="Miskei M."/>
            <person name="Molnar A.P."/>
            <person name="Mule G."/>
            <person name="Ngan C.Y."/>
            <person name="Orejas M."/>
            <person name="Orosz E."/>
            <person name="Ouedraogo J.P."/>
            <person name="Overkamp K.M."/>
            <person name="Park H.-S."/>
            <person name="Perrone G."/>
            <person name="Piumi F."/>
            <person name="Punt P.J."/>
            <person name="Ram A.F."/>
            <person name="Ramon A."/>
            <person name="Rauscher S."/>
            <person name="Record E."/>
            <person name="Riano-Pachon D.M."/>
            <person name="Robert V."/>
            <person name="Roehrig J."/>
            <person name="Ruller R."/>
            <person name="Salamov A."/>
            <person name="Salih N.S."/>
            <person name="Samson R.A."/>
            <person name="Sandor E."/>
            <person name="Sanguinetti M."/>
            <person name="Schuetze T."/>
            <person name="Sepcic K."/>
            <person name="Shelest E."/>
            <person name="Sherlock G."/>
            <person name="Sophianopoulou V."/>
            <person name="Squina F.M."/>
            <person name="Sun H."/>
            <person name="Susca A."/>
            <person name="Todd R.B."/>
            <person name="Tsang A."/>
            <person name="Unkles S.E."/>
            <person name="van de Wiele N."/>
            <person name="van Rossen-Uffink D."/>
            <person name="Oliveira J.V."/>
            <person name="Vesth T.C."/>
            <person name="Visser J."/>
            <person name="Yu J.-H."/>
            <person name="Zhou M."/>
            <person name="Andersen M.R."/>
            <person name="Archer D.B."/>
            <person name="Baker S.E."/>
            <person name="Benoit I."/>
            <person name="Brakhage A.A."/>
            <person name="Braus G.H."/>
            <person name="Fischer R."/>
            <person name="Frisvad J.C."/>
            <person name="Goldman G.H."/>
            <person name="Houbraken J."/>
            <person name="Oakley B."/>
            <person name="Pocsi I."/>
            <person name="Scazzocchio C."/>
            <person name="Seiboth B."/>
            <person name="vanKuyk P.A."/>
            <person name="Wortman J."/>
            <person name="Dyer P.S."/>
            <person name="Grigoriev I.V."/>
        </authorList>
    </citation>
    <scope>NUCLEOTIDE SEQUENCE [LARGE SCALE GENOMIC DNA]</scope>
    <source>
        <strain evidence="4">DTO 134E9</strain>
    </source>
</reference>
<feature type="compositionally biased region" description="Polar residues" evidence="1">
    <location>
        <begin position="292"/>
        <end position="306"/>
    </location>
</feature>
<gene>
    <name evidence="3" type="ORF">ASPWEDRAFT_50486</name>
</gene>
<feature type="region of interest" description="Disordered" evidence="1">
    <location>
        <begin position="49"/>
        <end position="74"/>
    </location>
</feature>
<dbReference type="SUPFAM" id="SSF48425">
    <property type="entry name" value="Sec7 domain"/>
    <property type="match status" value="1"/>
</dbReference>
<evidence type="ECO:0000259" key="2">
    <source>
        <dbReference type="PROSITE" id="PS50190"/>
    </source>
</evidence>
<feature type="domain" description="SEC7" evidence="2">
    <location>
        <begin position="610"/>
        <end position="800"/>
    </location>
</feature>
<dbReference type="SMART" id="SM00222">
    <property type="entry name" value="Sec7"/>
    <property type="match status" value="1"/>
</dbReference>
<dbReference type="InterPro" id="IPR056604">
    <property type="entry name" value="GBF1-like_TPR"/>
</dbReference>
<protein>
    <recommendedName>
        <fullName evidence="2">SEC7 domain-containing protein</fullName>
    </recommendedName>
</protein>
<dbReference type="GeneID" id="63753298"/>
<dbReference type="Pfam" id="PF23325">
    <property type="entry name" value="TPR_28"/>
    <property type="match status" value="1"/>
</dbReference>
<sequence>MSSASLPIAVDPVALVTTECITVTSSMRKHARWAHSSVSAILGGGNGASRVYDRDTSAPPSPRNGPVSSKSSKSRLLAVDDDHALANRWGLRGKKGKSMQDNPLISAFTRLRSDLKGCKDITTFDTPALLHPFLQVVRSSSTSATITSLALVAITKFFSYNIINRDSPRLSMAMQLLSAAITHCRFEASDSSADEIVLLRILKLMEGMLSRPEGDLLGDESVCEMMETGLSMCCQVRLSEVLRRSAEMAMVKMCQVIFMRLSHLEVTPPTESESSNEKKESVPSDLRMDPSVNGTTVTSQHQSAMGSDTAVPESERGSRDETPESTVNGTAVAAPPNPQDDLGEEVTPYALPSIRELFRVLIDLLDPHNRQHTDTMRVMALRIIDVALEVAGPSIAKHPSLAILAKDDLCRHLFQLVRSENIAILTGSLRVTGTLLMTCRPILKLQQELYLSYLVACLHPRVEIPRERGIDPALYDGVPQAPKLVKPPPSQTSSGRSTPVPVKDRQKLGLEGGSRKPETREAMVESIGVLARIPSFMLELFINYDCEADRSDLCEDMVGLLSRNAFPDSATWSTTNVPPLCLDALLSYIQSIYDRLDDEPSLEGFPSREDLRNQRRTKKIIVHGAQKFNENPKSGIAYLTSQGIIENPDDPAVVARFLKGTTRLSKKVLGEYLSKKSNEHLLDAFVDLFDFSGKNVIDALRDLLGSFRLPGESALIERIVTTFSTQYVDKAQPEGIADKDALFVLTYGIIMLNTDMYNPNIRPQNRMTYTDFARNLRGVNAGGDFTPEFLQEIYDSIKQNEIILPDEHENQHAFDYAWRELLLKSSSAGELVTGETNAFDSEMFEATWKPVIATLSYVFMSASDDAVYSRVVMGFDQCAQIAARYGLTEAFDRIVFCLSSISTLATEKPPSTSLNTEVQAGQRSVMVSELAVKFGRDFRAQLATVVLFRILAGNESVVKQGWKHVIQILSNLFINSLIPPFDSTLTSELDIPPIPLQPPSQVVDRDGRAGVETGLLSAFTSYLSSYAADDPPEPSDEELDNTLCTVDCVTACSIQDVLNNIKSLPLASASDLVGSLLAQLPEESAPAVIVVKPERPATSRPPGGKAGPNTPKYDPGMIFLLELATIITLRNNETLETLGETLSTSLQTFVRDAKNIHSLALSRIIYYLLNLLRLSHDQSFMRVPVILHGISSFDQDVLESVAIPTVNGLSRCVTNPGLLRNEITISPDFWSVLQSLHHHAEAGPLVFELLQTIVDSSPPIITADNYESAIALANDFISAGKVGSIDERQRDAVSRRSKGVKQPKPSENQVVVRGVKAIGLIYHLTRRVPTLIKQSHLEANEAWSAYWSPIFHSLTSQCINPCRDIRHHAISTLQRSLLSAELIASDDNEWTAIFDQVLFPLVLRLLKPEIYHSDPLGMSETRVQAATLVCKIFLRYLDQLPNRDGMLDLWLKILDILDRMMNSGQGDSLAEAIPESLKNIMLVMADGGYLVPPSQDASKEPIWSETKKRLERFLPDLFLEIFPDAANEKSAPVSVISSPKRTSAEVPVDDDTKPQEEQPAETETEPATEKPTTPDA</sequence>
<evidence type="ECO:0000313" key="3">
    <source>
        <dbReference type="EMBL" id="OJJ37232.1"/>
    </source>
</evidence>
<dbReference type="GO" id="GO:0005085">
    <property type="term" value="F:guanyl-nucleotide exchange factor activity"/>
    <property type="evidence" value="ECO:0007669"/>
    <property type="project" value="InterPro"/>
</dbReference>
<dbReference type="InterPro" id="IPR035999">
    <property type="entry name" value="Sec7_dom_sf"/>
</dbReference>
<name>A0A1L9RQR1_ASPWE</name>
<feature type="region of interest" description="Disordered" evidence="1">
    <location>
        <begin position="1529"/>
        <end position="1576"/>
    </location>
</feature>
<dbReference type="Pfam" id="PF01369">
    <property type="entry name" value="Sec7"/>
    <property type="match status" value="1"/>
</dbReference>
<dbReference type="InterPro" id="IPR000904">
    <property type="entry name" value="Sec7_dom"/>
</dbReference>
<dbReference type="VEuPathDB" id="FungiDB:ASPWEDRAFT_50486"/>
<feature type="compositionally biased region" description="Basic and acidic residues" evidence="1">
    <location>
        <begin position="313"/>
        <end position="322"/>
    </location>
</feature>
<feature type="region of interest" description="Disordered" evidence="1">
    <location>
        <begin position="481"/>
        <end position="521"/>
    </location>
</feature>
<dbReference type="GO" id="GO:0032012">
    <property type="term" value="P:regulation of ARF protein signal transduction"/>
    <property type="evidence" value="ECO:0007669"/>
    <property type="project" value="InterPro"/>
</dbReference>
<organism evidence="3 4">
    <name type="scientific">Aspergillus wentii DTO 134E9</name>
    <dbReference type="NCBI Taxonomy" id="1073089"/>
    <lineage>
        <taxon>Eukaryota</taxon>
        <taxon>Fungi</taxon>
        <taxon>Dikarya</taxon>
        <taxon>Ascomycota</taxon>
        <taxon>Pezizomycotina</taxon>
        <taxon>Eurotiomycetes</taxon>
        <taxon>Eurotiomycetidae</taxon>
        <taxon>Eurotiales</taxon>
        <taxon>Aspergillaceae</taxon>
        <taxon>Aspergillus</taxon>
        <taxon>Aspergillus subgen. Cremei</taxon>
    </lineage>
</organism>
<keyword evidence="4" id="KW-1185">Reference proteome</keyword>
<dbReference type="CDD" id="cd00171">
    <property type="entry name" value="Sec7"/>
    <property type="match status" value="1"/>
</dbReference>
<dbReference type="Proteomes" id="UP000184383">
    <property type="component" value="Unassembled WGS sequence"/>
</dbReference>
<dbReference type="PROSITE" id="PS50190">
    <property type="entry name" value="SEC7"/>
    <property type="match status" value="1"/>
</dbReference>
<dbReference type="EMBL" id="KV878211">
    <property type="protein sequence ID" value="OJJ37232.1"/>
    <property type="molecule type" value="Genomic_DNA"/>
</dbReference>
<dbReference type="Pfam" id="PF12783">
    <property type="entry name" value="Sec7-like_HUS"/>
    <property type="match status" value="1"/>
</dbReference>
<dbReference type="RefSeq" id="XP_040690908.1">
    <property type="nucleotide sequence ID" value="XM_040837450.1"/>
</dbReference>
<feature type="region of interest" description="Disordered" evidence="1">
    <location>
        <begin position="266"/>
        <end position="343"/>
    </location>
</feature>
<dbReference type="InterPro" id="IPR023394">
    <property type="entry name" value="Sec7_C_sf"/>
</dbReference>
<dbReference type="SUPFAM" id="SSF48371">
    <property type="entry name" value="ARM repeat"/>
    <property type="match status" value="1"/>
</dbReference>
<accession>A0A1L9RQR1</accession>
<dbReference type="PANTHER" id="PTHR10663">
    <property type="entry name" value="GUANYL-NUCLEOTIDE EXCHANGE FACTOR"/>
    <property type="match status" value="1"/>
</dbReference>
<dbReference type="STRING" id="1073089.A0A1L9RQR1"/>
<dbReference type="GO" id="GO:0005794">
    <property type="term" value="C:Golgi apparatus"/>
    <property type="evidence" value="ECO:0007669"/>
    <property type="project" value="UniProtKB-ARBA"/>
</dbReference>
<dbReference type="InterPro" id="IPR032691">
    <property type="entry name" value="Mon2/Sec7/BIG1-like_HUS"/>
</dbReference>
<evidence type="ECO:0000313" key="4">
    <source>
        <dbReference type="Proteomes" id="UP000184383"/>
    </source>
</evidence>
<dbReference type="Gene3D" id="1.10.1000.11">
    <property type="entry name" value="Arf Nucleotide-binding Site Opener,domain 2"/>
    <property type="match status" value="1"/>
</dbReference>
<dbReference type="PANTHER" id="PTHR10663:SF388">
    <property type="entry name" value="GOLGI-SPECIFIC BREFELDIN A-RESISTANCE GUANINE NUCLEOTIDE EXCHANGE FACTOR 1"/>
    <property type="match status" value="1"/>
</dbReference>
<feature type="compositionally biased region" description="Basic and acidic residues" evidence="1">
    <location>
        <begin position="502"/>
        <end position="521"/>
    </location>
</feature>
<dbReference type="OrthoDB" id="10258608at2759"/>
<feature type="compositionally biased region" description="Basic and acidic residues" evidence="1">
    <location>
        <begin position="275"/>
        <end position="288"/>
    </location>
</feature>
<dbReference type="InterPro" id="IPR016024">
    <property type="entry name" value="ARM-type_fold"/>
</dbReference>
<proteinExistence type="predicted"/>
<dbReference type="Gene3D" id="1.10.220.20">
    <property type="match status" value="1"/>
</dbReference>
<dbReference type="GO" id="GO:0016192">
    <property type="term" value="P:vesicle-mediated transport"/>
    <property type="evidence" value="ECO:0007669"/>
    <property type="project" value="UniProtKB-ARBA"/>
</dbReference>